<dbReference type="HOGENOM" id="CLU_331057_0_0_1"/>
<evidence type="ECO:0000313" key="4">
    <source>
        <dbReference type="EMBL" id="CCA21819.1"/>
    </source>
</evidence>
<dbReference type="EMBL" id="FR824180">
    <property type="protein sequence ID" value="CCA21819.1"/>
    <property type="molecule type" value="Genomic_DNA"/>
</dbReference>
<proteinExistence type="predicted"/>
<dbReference type="EMBL" id="FR824070">
    <property type="protein sequence ID" value="CCA16714.1"/>
    <property type="molecule type" value="Genomic_DNA"/>
</dbReference>
<feature type="region of interest" description="Disordered" evidence="2">
    <location>
        <begin position="614"/>
        <end position="644"/>
    </location>
</feature>
<accession>F0W6G9</accession>
<reference evidence="3" key="2">
    <citation type="submission" date="2011-02" db="EMBL/GenBank/DDBJ databases">
        <authorList>
            <person name="MacLean D."/>
        </authorList>
    </citation>
    <scope>NUCLEOTIDE SEQUENCE</scope>
</reference>
<feature type="coiled-coil region" evidence="1">
    <location>
        <begin position="102"/>
        <end position="164"/>
    </location>
</feature>
<feature type="coiled-coil region" evidence="1">
    <location>
        <begin position="343"/>
        <end position="398"/>
    </location>
</feature>
<feature type="region of interest" description="Disordered" evidence="2">
    <location>
        <begin position="571"/>
        <end position="597"/>
    </location>
</feature>
<name>F0W6G9_9STRA</name>
<protein>
    <submittedName>
        <fullName evidence="4">AlNc14C135G7062 protein</fullName>
    </submittedName>
    <submittedName>
        <fullName evidence="3">AlNc14C25G2469 protein</fullName>
    </submittedName>
</protein>
<feature type="compositionally biased region" description="Polar residues" evidence="2">
    <location>
        <begin position="576"/>
        <end position="591"/>
    </location>
</feature>
<feature type="compositionally biased region" description="Basic and acidic residues" evidence="2">
    <location>
        <begin position="624"/>
        <end position="644"/>
    </location>
</feature>
<feature type="region of interest" description="Disordered" evidence="2">
    <location>
        <begin position="790"/>
        <end position="830"/>
    </location>
</feature>
<evidence type="ECO:0000313" key="3">
    <source>
        <dbReference type="EMBL" id="CCA16714.1"/>
    </source>
</evidence>
<dbReference type="AlphaFoldDB" id="F0W6G9"/>
<keyword evidence="1" id="KW-0175">Coiled coil</keyword>
<organism evidence="3">
    <name type="scientific">Albugo laibachii Nc14</name>
    <dbReference type="NCBI Taxonomy" id="890382"/>
    <lineage>
        <taxon>Eukaryota</taxon>
        <taxon>Sar</taxon>
        <taxon>Stramenopiles</taxon>
        <taxon>Oomycota</taxon>
        <taxon>Peronosporomycetes</taxon>
        <taxon>Albuginales</taxon>
        <taxon>Albuginaceae</taxon>
        <taxon>Albugo</taxon>
    </lineage>
</organism>
<feature type="coiled-coil region" evidence="1">
    <location>
        <begin position="275"/>
        <end position="316"/>
    </location>
</feature>
<gene>
    <name evidence="3" type="primary">AlNc14C25G2469</name>
    <name evidence="4" type="synonym">AlNc14C135G7062</name>
    <name evidence="3" type="ORF">ALNC14_028570</name>
    <name evidence="4" type="ORF">ALNC14_079620</name>
</gene>
<reference evidence="3" key="1">
    <citation type="journal article" date="2011" name="PLoS Biol.">
        <title>Gene gain and loss during evolution of obligate parasitism in the white rust pathogen of Arabidopsis thaliana.</title>
        <authorList>
            <person name="Kemen E."/>
            <person name="Gardiner A."/>
            <person name="Schultz-Larsen T."/>
            <person name="Kemen A.C."/>
            <person name="Balmuth A.L."/>
            <person name="Robert-Seilaniantz A."/>
            <person name="Bailey K."/>
            <person name="Holub E."/>
            <person name="Studholme D.J."/>
            <person name="Maclean D."/>
            <person name="Jones J.D."/>
        </authorList>
    </citation>
    <scope>NUCLEOTIDE SEQUENCE</scope>
</reference>
<evidence type="ECO:0000256" key="1">
    <source>
        <dbReference type="SAM" id="Coils"/>
    </source>
</evidence>
<sequence>MEAENKVPGRLIEEKMHNYEKDCEERFLKKLQSELQFFRSHELEKAREEEQQKCQDELEKIHTSLRFDQEEKLRSLHKKEQDLKSEWESKQRDVETKLFEMRQDMFDKMDQLRTRESSLENKYAAEDRRLTAESHRLATLDETLRRREETLEQVIHLAKQAKENSLAIEKATWVAELEKREKILLSEEASISKEKESLETEKGRLESSKRDTGSLKEWWESSEAQSRSLANQLTQAEASIARSEQALAYKEELLQDFRSRYDKEHCAKVRRESENSLLVTENTNLRAKMQALEENETKLQRELAQLREEMIRFRFEEANTVVKGRKRILEIAESERYNFQRKEDEYLSRIHELRSQISEAEAASEKFRAQYEDETAHVESLRQEVRNLNLQLSRANSVVHTKHGYAHSRFKKPTQHFARHICNERFREARDEKHISMEQPSMAGMVRFSQSSAMDRFFQPPAMRTESYSTNAEMPSMAARVKEIIVEHEFREGSSIGNQPSQTTPMMSMPTYDDQGWREQLKPRTAERHQAFTDIEQTDCLTTIPVVAVDDLLEPKVPLQTTEKRFHDELFPRASSRANNTDNVPINQISFENDKPLENVRPAEEVSAINVSRMVTTQEPGPDVEEKLSVDSKHNGNAETEQKDGFPLEADCSVHPMEEEMPAATKFATVPVKSDVGALAEDTGVAMVPEQFQDREQCTETATSRSFDEQSDHTIQVDIEDLNDSKDVVIDGNNLSMDLLESKREDVMLPVDQHEEKAQIKDSNVSKKEKAQEDSLIDIYRERVLARRAAEKEQQQQEAERSRQSELITTEQISHTTNLPLADSDEEELEESSASFAESRFVILFRFLLTRIPTNLYDSKDSSDSF</sequence>
<feature type="compositionally biased region" description="Polar residues" evidence="2">
    <location>
        <begin position="807"/>
        <end position="819"/>
    </location>
</feature>
<evidence type="ECO:0000256" key="2">
    <source>
        <dbReference type="SAM" id="MobiDB-lite"/>
    </source>
</evidence>
<feature type="compositionally biased region" description="Basic and acidic residues" evidence="2">
    <location>
        <begin position="790"/>
        <end position="804"/>
    </location>
</feature>